<reference evidence="2" key="1">
    <citation type="submission" date="2021-01" db="EMBL/GenBank/DDBJ databases">
        <authorList>
            <person name="Corre E."/>
            <person name="Pelletier E."/>
            <person name="Niang G."/>
            <person name="Scheremetjew M."/>
            <person name="Finn R."/>
            <person name="Kale V."/>
            <person name="Holt S."/>
            <person name="Cochrane G."/>
            <person name="Meng A."/>
            <person name="Brown T."/>
            <person name="Cohen L."/>
        </authorList>
    </citation>
    <scope>NUCLEOTIDE SEQUENCE</scope>
    <source>
        <strain evidence="2">CCMP1452</strain>
    </source>
</reference>
<feature type="transmembrane region" description="Helical" evidence="1">
    <location>
        <begin position="51"/>
        <end position="71"/>
    </location>
</feature>
<gene>
    <name evidence="2" type="ORF">EANT1437_LOCUS3339</name>
</gene>
<name>A0A7S2R3D6_9STRA</name>
<keyword evidence="1" id="KW-0812">Transmembrane</keyword>
<evidence type="ECO:0008006" key="3">
    <source>
        <dbReference type="Google" id="ProtNLM"/>
    </source>
</evidence>
<evidence type="ECO:0000256" key="1">
    <source>
        <dbReference type="SAM" id="Phobius"/>
    </source>
</evidence>
<dbReference type="EMBL" id="HBHI01006611">
    <property type="protein sequence ID" value="CAD9659570.1"/>
    <property type="molecule type" value="Transcribed_RNA"/>
</dbReference>
<keyword evidence="1" id="KW-1133">Transmembrane helix</keyword>
<feature type="transmembrane region" description="Helical" evidence="1">
    <location>
        <begin position="83"/>
        <end position="104"/>
    </location>
</feature>
<sequence length="105" mass="11477">MSEVVASQYYASKKTTKTITVALTALEGAAAMNNTFCLSIFMSLIYFRGIAWQYTSETIAIVLSQLMVGFLARTDVMTTARAIIIFSIFPLSILLVGGLEYMGVD</sequence>
<dbReference type="AlphaFoldDB" id="A0A7S2R3D6"/>
<keyword evidence="1" id="KW-0472">Membrane</keyword>
<organism evidence="2">
    <name type="scientific">Eucampia antarctica</name>
    <dbReference type="NCBI Taxonomy" id="49252"/>
    <lineage>
        <taxon>Eukaryota</taxon>
        <taxon>Sar</taxon>
        <taxon>Stramenopiles</taxon>
        <taxon>Ochrophyta</taxon>
        <taxon>Bacillariophyta</taxon>
        <taxon>Mediophyceae</taxon>
        <taxon>Biddulphiophycidae</taxon>
        <taxon>Hemiaulales</taxon>
        <taxon>Hemiaulaceae</taxon>
        <taxon>Eucampia</taxon>
    </lineage>
</organism>
<accession>A0A7S2R3D6</accession>
<proteinExistence type="predicted"/>
<feature type="transmembrane region" description="Helical" evidence="1">
    <location>
        <begin position="21"/>
        <end position="45"/>
    </location>
</feature>
<evidence type="ECO:0000313" key="2">
    <source>
        <dbReference type="EMBL" id="CAD9659570.1"/>
    </source>
</evidence>
<protein>
    <recommendedName>
        <fullName evidence="3">Sodium/calcium exchanger membrane region domain-containing protein</fullName>
    </recommendedName>
</protein>